<evidence type="ECO:0000259" key="1">
    <source>
        <dbReference type="PROSITE" id="PS51186"/>
    </source>
</evidence>
<keyword evidence="2" id="KW-0012">Acyltransferase</keyword>
<dbReference type="EMBL" id="JARTFS010000013">
    <property type="protein sequence ID" value="MED4402766.1"/>
    <property type="molecule type" value="Genomic_DNA"/>
</dbReference>
<dbReference type="InterPro" id="IPR000182">
    <property type="entry name" value="GNAT_dom"/>
</dbReference>
<feature type="domain" description="N-acetyltransferase" evidence="1">
    <location>
        <begin position="7"/>
        <end position="162"/>
    </location>
</feature>
<gene>
    <name evidence="2" type="primary">pseH</name>
    <name evidence="2" type="ORF">P9271_15785</name>
</gene>
<evidence type="ECO:0000313" key="3">
    <source>
        <dbReference type="Proteomes" id="UP001342826"/>
    </source>
</evidence>
<proteinExistence type="predicted"/>
<keyword evidence="3" id="KW-1185">Reference proteome</keyword>
<dbReference type="NCBIfam" id="TIGR03585">
    <property type="entry name" value="PseH"/>
    <property type="match status" value="1"/>
</dbReference>
<name>A0ABU6P0E6_9BACI</name>
<organism evidence="2 3">
    <name type="scientific">Metabacillus fastidiosus</name>
    <dbReference type="NCBI Taxonomy" id="1458"/>
    <lineage>
        <taxon>Bacteria</taxon>
        <taxon>Bacillati</taxon>
        <taxon>Bacillota</taxon>
        <taxon>Bacilli</taxon>
        <taxon>Bacillales</taxon>
        <taxon>Bacillaceae</taxon>
        <taxon>Metabacillus</taxon>
    </lineage>
</organism>
<sequence>MNIFERAKLMDIQEKDLEQILDWRNRRLIRNVMYNSDIISMDQHLQWFEKLQNSEMNISKIFYFDQVPYGVLNIKEIDKIHQKCEWGFFIGEDNAPKGIGTILGFTSLNYIFKELLLRKLSAQVLSVNERSAIFHEKLGFVQEGMLRQHIKKEDTYLDILLYRLFKEEWEEHSIKIQKIIEGRYL</sequence>
<dbReference type="RefSeq" id="WP_328015544.1">
    <property type="nucleotide sequence ID" value="NZ_JARTFR010000011.1"/>
</dbReference>
<dbReference type="Pfam" id="PF13420">
    <property type="entry name" value="Acetyltransf_4"/>
    <property type="match status" value="1"/>
</dbReference>
<dbReference type="InterPro" id="IPR016181">
    <property type="entry name" value="Acyl_CoA_acyltransferase"/>
</dbReference>
<dbReference type="GO" id="GO:0016746">
    <property type="term" value="F:acyltransferase activity"/>
    <property type="evidence" value="ECO:0007669"/>
    <property type="project" value="UniProtKB-KW"/>
</dbReference>
<dbReference type="EC" id="2.3.1.202" evidence="2"/>
<dbReference type="SUPFAM" id="SSF55729">
    <property type="entry name" value="Acyl-CoA N-acyltransferases (Nat)"/>
    <property type="match status" value="1"/>
</dbReference>
<dbReference type="PANTHER" id="PTHR43415:SF3">
    <property type="entry name" value="GNAT-FAMILY ACETYLTRANSFERASE"/>
    <property type="match status" value="1"/>
</dbReference>
<accession>A0ABU6P0E6</accession>
<dbReference type="Gene3D" id="3.40.630.30">
    <property type="match status" value="1"/>
</dbReference>
<reference evidence="2 3" key="1">
    <citation type="submission" date="2023-03" db="EMBL/GenBank/DDBJ databases">
        <title>Bacillus Genome Sequencing.</title>
        <authorList>
            <person name="Dunlap C."/>
        </authorList>
    </citation>
    <scope>NUCLEOTIDE SEQUENCE [LARGE SCALE GENOMIC DNA]</scope>
    <source>
        <strain evidence="2 3">NRS-1717</strain>
    </source>
</reference>
<dbReference type="Proteomes" id="UP001342826">
    <property type="component" value="Unassembled WGS sequence"/>
</dbReference>
<dbReference type="InterPro" id="IPR020036">
    <property type="entry name" value="PseH"/>
</dbReference>
<keyword evidence="2" id="KW-0808">Transferase</keyword>
<dbReference type="PROSITE" id="PS51186">
    <property type="entry name" value="GNAT"/>
    <property type="match status" value="1"/>
</dbReference>
<comment type="caution">
    <text evidence="2">The sequence shown here is derived from an EMBL/GenBank/DDBJ whole genome shotgun (WGS) entry which is preliminary data.</text>
</comment>
<protein>
    <submittedName>
        <fullName evidence="2">UDP-4-amino-4, 6-dideoxy-N-acetyl-beta-L-altrosamine N-acetyltransferase</fullName>
        <ecNumber evidence="2">2.3.1.202</ecNumber>
    </submittedName>
</protein>
<dbReference type="PANTHER" id="PTHR43415">
    <property type="entry name" value="SPERMIDINE N(1)-ACETYLTRANSFERASE"/>
    <property type="match status" value="1"/>
</dbReference>
<evidence type="ECO:0000313" key="2">
    <source>
        <dbReference type="EMBL" id="MED4402766.1"/>
    </source>
</evidence>